<evidence type="ECO:0000256" key="2">
    <source>
        <dbReference type="SAM" id="Coils"/>
    </source>
</evidence>
<feature type="coiled-coil region" evidence="2">
    <location>
        <begin position="236"/>
        <end position="263"/>
    </location>
</feature>
<dbReference type="PROSITE" id="PS50089">
    <property type="entry name" value="ZF_RING_2"/>
    <property type="match status" value="1"/>
</dbReference>
<keyword evidence="2" id="KW-0175">Coiled coil</keyword>
<proteinExistence type="predicted"/>
<evidence type="ECO:0000313" key="7">
    <source>
        <dbReference type="EMBL" id="KAH0577641.1"/>
    </source>
</evidence>
<protein>
    <submittedName>
        <fullName evidence="7">RING Zn-finger domain-containing protein</fullName>
    </submittedName>
</protein>
<dbReference type="GO" id="GO:0008270">
    <property type="term" value="F:zinc ion binding"/>
    <property type="evidence" value="ECO:0007669"/>
    <property type="project" value="UniProtKB-KW"/>
</dbReference>
<evidence type="ECO:0000313" key="6">
    <source>
        <dbReference type="EMBL" id="EST43662.1"/>
    </source>
</evidence>
<evidence type="ECO:0000313" key="8">
    <source>
        <dbReference type="Proteomes" id="UP000018208"/>
    </source>
</evidence>
<evidence type="ECO:0000259" key="5">
    <source>
        <dbReference type="PROSITE" id="PS50157"/>
    </source>
</evidence>
<dbReference type="VEuPathDB" id="GiardiaDB:SS50377_20995"/>
<name>V6LGN1_9EUKA</name>
<dbReference type="GO" id="GO:0043022">
    <property type="term" value="F:ribosome binding"/>
    <property type="evidence" value="ECO:0007669"/>
    <property type="project" value="TreeGrafter"/>
</dbReference>
<dbReference type="PANTHER" id="PTHR22938:SF0">
    <property type="entry name" value="E3 UBIQUITIN-PROTEIN LIGASE ZNF598"/>
    <property type="match status" value="1"/>
</dbReference>
<reference evidence="7" key="2">
    <citation type="submission" date="2020-12" db="EMBL/GenBank/DDBJ databases">
        <title>New Spironucleus salmonicida genome in near-complete chromosomes.</title>
        <authorList>
            <person name="Xu F."/>
            <person name="Kurt Z."/>
            <person name="Jimenez-Gonzalez A."/>
            <person name="Astvaldsson A."/>
            <person name="Andersson J.O."/>
            <person name="Svard S.G."/>
        </authorList>
    </citation>
    <scope>NUCLEOTIDE SEQUENCE</scope>
    <source>
        <strain evidence="7">ATCC 50377</strain>
    </source>
</reference>
<keyword evidence="1" id="KW-0479">Metal-binding</keyword>
<feature type="domain" description="C2H2-type" evidence="5">
    <location>
        <begin position="153"/>
        <end position="176"/>
    </location>
</feature>
<dbReference type="InterPro" id="IPR001841">
    <property type="entry name" value="Znf_RING"/>
</dbReference>
<keyword evidence="8" id="KW-1185">Reference proteome</keyword>
<feature type="domain" description="RING-type" evidence="4">
    <location>
        <begin position="4"/>
        <end position="44"/>
    </location>
</feature>
<gene>
    <name evidence="6" type="ORF">SS50377_16705</name>
    <name evidence="7" type="ORF">SS50377_20995</name>
</gene>
<dbReference type="GO" id="GO:0061630">
    <property type="term" value="F:ubiquitin protein ligase activity"/>
    <property type="evidence" value="ECO:0007669"/>
    <property type="project" value="InterPro"/>
</dbReference>
<evidence type="ECO:0000256" key="3">
    <source>
        <dbReference type="SAM" id="MobiDB-lite"/>
    </source>
</evidence>
<dbReference type="InterPro" id="IPR044288">
    <property type="entry name" value="ZNF598/HEL2"/>
</dbReference>
<dbReference type="Proteomes" id="UP000018208">
    <property type="component" value="Unassembled WGS sequence"/>
</dbReference>
<dbReference type="GO" id="GO:0072344">
    <property type="term" value="P:rescue of stalled ribosome"/>
    <property type="evidence" value="ECO:0007669"/>
    <property type="project" value="InterPro"/>
</dbReference>
<keyword evidence="1" id="KW-0863">Zinc-finger</keyword>
<evidence type="ECO:0000259" key="4">
    <source>
        <dbReference type="PROSITE" id="PS50089"/>
    </source>
</evidence>
<evidence type="ECO:0000256" key="1">
    <source>
        <dbReference type="PROSITE-ProRule" id="PRU00042"/>
    </source>
</evidence>
<dbReference type="PROSITE" id="PS50157">
    <property type="entry name" value="ZINC_FINGER_C2H2_2"/>
    <property type="match status" value="1"/>
</dbReference>
<dbReference type="AlphaFoldDB" id="V6LGN1"/>
<feature type="region of interest" description="Disordered" evidence="3">
    <location>
        <begin position="385"/>
        <end position="405"/>
    </location>
</feature>
<organism evidence="6">
    <name type="scientific">Spironucleus salmonicida</name>
    <dbReference type="NCBI Taxonomy" id="348837"/>
    <lineage>
        <taxon>Eukaryota</taxon>
        <taxon>Metamonada</taxon>
        <taxon>Diplomonadida</taxon>
        <taxon>Hexamitidae</taxon>
        <taxon>Hexamitinae</taxon>
        <taxon>Spironucleus</taxon>
    </lineage>
</organism>
<dbReference type="PANTHER" id="PTHR22938">
    <property type="entry name" value="ZINC FINGER PROTEIN 598"/>
    <property type="match status" value="1"/>
</dbReference>
<reference evidence="6 7" key="1">
    <citation type="journal article" date="2014" name="PLoS Genet.">
        <title>The Genome of Spironucleus salmonicida Highlights a Fish Pathogen Adapted to Fluctuating Environments.</title>
        <authorList>
            <person name="Xu F."/>
            <person name="Jerlstrom-Hultqvist J."/>
            <person name="Einarsson E."/>
            <person name="Astvaldsson A."/>
            <person name="Svard S.G."/>
            <person name="Andersson J.O."/>
        </authorList>
    </citation>
    <scope>NUCLEOTIDE SEQUENCE</scope>
    <source>
        <strain evidence="7">ATCC 50377</strain>
    </source>
</reference>
<sequence>MPPCLICYENCKYIAYTDCQHSCCVKCYEIENNLSKKNKCLICSQVNPQVCLCPAPLPVEDFTKLKHLKNIKFDSTLSAFIHSSVTPYLASLSLPKCPKCDFQPASQAELLNHVTQTHNLSFCKICIKFRPMFLIDQPLFARPQLGKHIASHPKCILCGETFYDSEALKSHYQTIHYRCDLCRNYQVDDSYWAGMQDLVEHISSAHISCPFKQCQLEGFGFVSEKQQIEHILEVHQEQIGAKIDTYKQKLNSLKKQKNIVNLADLDEFKQNYSINNRKLDRTHKVKITEQPSVVNEQFVIQYFNNVRKVKKVPSKQPQYEEFVEQKSLNQPHQKPLKAQTQKDDLPFFAESNFFQIKLQKQQKKQKLQLIQQNLQQSENMFDEILQQKPPRNSSKPAAKRAAPESARNTQFDNVVTCCILFDSRGQPSQIALSRLVSGSVSATLFLVFNADDPLSFVVPSAAEFGKFGCLLRSFCYASAVQLRCLGEVNERIQMCVSGVFGRGEEVNFYCISEVAASKAAIQDLFGFKCVVSEEQISTIAGNGLSALEIVIQSNSKK</sequence>
<dbReference type="PROSITE" id="PS00028">
    <property type="entry name" value="ZINC_FINGER_C2H2_1"/>
    <property type="match status" value="1"/>
</dbReference>
<dbReference type="InterPro" id="IPR013087">
    <property type="entry name" value="Znf_C2H2_type"/>
</dbReference>
<dbReference type="EMBL" id="KI546135">
    <property type="protein sequence ID" value="EST43662.1"/>
    <property type="molecule type" value="Genomic_DNA"/>
</dbReference>
<dbReference type="OrthoDB" id="3838338at2759"/>
<dbReference type="GO" id="GO:0016567">
    <property type="term" value="P:protein ubiquitination"/>
    <property type="evidence" value="ECO:0007669"/>
    <property type="project" value="TreeGrafter"/>
</dbReference>
<dbReference type="EMBL" id="AUWU02000001">
    <property type="protein sequence ID" value="KAH0577641.1"/>
    <property type="molecule type" value="Genomic_DNA"/>
</dbReference>
<dbReference type="SMART" id="SM00355">
    <property type="entry name" value="ZnF_C2H2"/>
    <property type="match status" value="4"/>
</dbReference>
<accession>V6LGN1</accession>
<keyword evidence="1" id="KW-0862">Zinc</keyword>